<dbReference type="PROSITE" id="PS01186">
    <property type="entry name" value="EGF_2"/>
    <property type="match status" value="2"/>
</dbReference>
<keyword evidence="6" id="KW-0356">Hemostasis</keyword>
<dbReference type="GO" id="GO:0005783">
    <property type="term" value="C:endoplasmic reticulum"/>
    <property type="evidence" value="ECO:0007669"/>
    <property type="project" value="UniProtKB-SubCell"/>
</dbReference>
<feature type="domain" description="EGF-like" evidence="23">
    <location>
        <begin position="325"/>
        <end position="365"/>
    </location>
</feature>
<dbReference type="PROSITE" id="PS00135">
    <property type="entry name" value="TRYPSIN_SER"/>
    <property type="match status" value="1"/>
</dbReference>
<evidence type="ECO:0000256" key="7">
    <source>
        <dbReference type="ARBA" id="ARBA00022737"/>
    </source>
</evidence>
<dbReference type="SMART" id="SM00181">
    <property type="entry name" value="EGF"/>
    <property type="match status" value="2"/>
</dbReference>
<evidence type="ECO:0000256" key="4">
    <source>
        <dbReference type="ARBA" id="ARBA00022525"/>
    </source>
</evidence>
<dbReference type="EMBL" id="JACVVK020000019">
    <property type="protein sequence ID" value="KAK7503581.1"/>
    <property type="molecule type" value="Genomic_DNA"/>
</dbReference>
<dbReference type="SMART" id="SM00409">
    <property type="entry name" value="IG"/>
    <property type="match status" value="2"/>
</dbReference>
<feature type="non-terminal residue" evidence="26">
    <location>
        <position position="1"/>
    </location>
</feature>
<dbReference type="Pfam" id="PF13927">
    <property type="entry name" value="Ig_3"/>
    <property type="match status" value="1"/>
</dbReference>
<feature type="domain" description="CUB" evidence="22">
    <location>
        <begin position="67"/>
        <end position="178"/>
    </location>
</feature>
<evidence type="ECO:0000313" key="27">
    <source>
        <dbReference type="Proteomes" id="UP001519460"/>
    </source>
</evidence>
<evidence type="ECO:0000256" key="1">
    <source>
        <dbReference type="ARBA" id="ARBA00004240"/>
    </source>
</evidence>
<dbReference type="FunFam" id="2.40.10.10:FF:000011">
    <property type="entry name" value="Coagulation factor X"/>
    <property type="match status" value="1"/>
</dbReference>
<dbReference type="InterPro" id="IPR000742">
    <property type="entry name" value="EGF"/>
</dbReference>
<dbReference type="InterPro" id="IPR043504">
    <property type="entry name" value="Peptidase_S1_PA_chymotrypsin"/>
</dbReference>
<dbReference type="PANTHER" id="PTHR24251">
    <property type="entry name" value="OVOCHYMASE-RELATED"/>
    <property type="match status" value="1"/>
</dbReference>
<evidence type="ECO:0000256" key="18">
    <source>
        <dbReference type="ARBA" id="ARBA00041306"/>
    </source>
</evidence>
<evidence type="ECO:0000256" key="2">
    <source>
        <dbReference type="ARBA" id="ARBA00004555"/>
    </source>
</evidence>
<keyword evidence="5" id="KW-0645">Protease</keyword>
<evidence type="ECO:0000256" key="3">
    <source>
        <dbReference type="ARBA" id="ARBA00004613"/>
    </source>
</evidence>
<accession>A0ABD0LWT7</accession>
<evidence type="ECO:0000256" key="12">
    <source>
        <dbReference type="ARBA" id="ARBA00023157"/>
    </source>
</evidence>
<evidence type="ECO:0000256" key="14">
    <source>
        <dbReference type="ARBA" id="ARBA00036045"/>
    </source>
</evidence>
<feature type="disulfide bond" evidence="21">
    <location>
        <begin position="355"/>
        <end position="364"/>
    </location>
</feature>
<comment type="function">
    <text evidence="15">Protein C is a vitamin K-dependent serine protease that regulates blood coagulation by inactivating factors Va and VIIIa in the presence of calcium ions and phospholipids. Exerts a protective effect on the endothelial cell barrier function.</text>
</comment>
<dbReference type="PROSITE" id="PS50240">
    <property type="entry name" value="TRYPSIN_DOM"/>
    <property type="match status" value="1"/>
</dbReference>
<evidence type="ECO:0000256" key="9">
    <source>
        <dbReference type="ARBA" id="ARBA00022824"/>
    </source>
</evidence>
<dbReference type="InterPro" id="IPR036179">
    <property type="entry name" value="Ig-like_dom_sf"/>
</dbReference>
<dbReference type="Gene3D" id="2.60.40.10">
    <property type="entry name" value="Immunoglobulins"/>
    <property type="match status" value="2"/>
</dbReference>
<feature type="domain" description="Ig-like" evidence="25">
    <location>
        <begin position="507"/>
        <end position="594"/>
    </location>
</feature>
<keyword evidence="8" id="KW-0378">Hydrolase</keyword>
<dbReference type="PANTHER" id="PTHR24251:SF50">
    <property type="entry name" value="ATTRACTIN-LIKE 1A"/>
    <property type="match status" value="1"/>
</dbReference>
<dbReference type="FunFam" id="2.60.120.290:FF:000013">
    <property type="entry name" value="Membrane frizzled-related protein"/>
    <property type="match status" value="1"/>
</dbReference>
<feature type="domain" description="Ig-like" evidence="25">
    <location>
        <begin position="414"/>
        <end position="503"/>
    </location>
</feature>
<evidence type="ECO:0000256" key="11">
    <source>
        <dbReference type="ARBA" id="ARBA00023034"/>
    </source>
</evidence>
<evidence type="ECO:0000256" key="5">
    <source>
        <dbReference type="ARBA" id="ARBA00022670"/>
    </source>
</evidence>
<dbReference type="PROSITE" id="PS50026">
    <property type="entry name" value="EGF_3"/>
    <property type="match status" value="2"/>
</dbReference>
<dbReference type="InterPro" id="IPR007110">
    <property type="entry name" value="Ig-like_dom"/>
</dbReference>
<evidence type="ECO:0000256" key="17">
    <source>
        <dbReference type="ARBA" id="ARBA00040219"/>
    </source>
</evidence>
<dbReference type="GO" id="GO:0005794">
    <property type="term" value="C:Golgi apparatus"/>
    <property type="evidence" value="ECO:0007669"/>
    <property type="project" value="UniProtKB-SubCell"/>
</dbReference>
<comment type="caution">
    <text evidence="26">The sequence shown here is derived from an EMBL/GenBank/DDBJ whole genome shotgun (WGS) entry which is preliminary data.</text>
</comment>
<dbReference type="SMART" id="SM00020">
    <property type="entry name" value="Tryp_SPc"/>
    <property type="match status" value="1"/>
</dbReference>
<feature type="domain" description="EGF-like" evidence="23">
    <location>
        <begin position="367"/>
        <end position="405"/>
    </location>
</feature>
<evidence type="ECO:0000259" key="25">
    <source>
        <dbReference type="PROSITE" id="PS50835"/>
    </source>
</evidence>
<protein>
    <recommendedName>
        <fullName evidence="17">Vitamin K-dependent protein C</fullName>
        <ecNumber evidence="16">3.4.21.69</ecNumber>
    </recommendedName>
    <alternativeName>
        <fullName evidence="20">Anticoagulant protein C</fullName>
    </alternativeName>
    <alternativeName>
        <fullName evidence="18">Autoprothrombin IIA</fullName>
    </alternativeName>
    <alternativeName>
        <fullName evidence="19">Blood coagulation factor XIV</fullName>
    </alternativeName>
</protein>
<evidence type="ECO:0000256" key="20">
    <source>
        <dbReference type="ARBA" id="ARBA00042906"/>
    </source>
</evidence>
<dbReference type="GO" id="GO:0007599">
    <property type="term" value="P:hemostasis"/>
    <property type="evidence" value="ECO:0007669"/>
    <property type="project" value="UniProtKB-KW"/>
</dbReference>
<dbReference type="InterPro" id="IPR035914">
    <property type="entry name" value="Sperma_CUB_dom_sf"/>
</dbReference>
<name>A0ABD0LWT7_9CAEN</name>
<keyword evidence="21" id="KW-0245">EGF-like domain</keyword>
<dbReference type="Pfam" id="PF00431">
    <property type="entry name" value="CUB"/>
    <property type="match status" value="2"/>
</dbReference>
<dbReference type="CDD" id="cd00190">
    <property type="entry name" value="Tryp_SPc"/>
    <property type="match status" value="1"/>
</dbReference>
<evidence type="ECO:0000256" key="6">
    <source>
        <dbReference type="ARBA" id="ARBA00022696"/>
    </source>
</evidence>
<evidence type="ECO:0000259" key="24">
    <source>
        <dbReference type="PROSITE" id="PS50240"/>
    </source>
</evidence>
<feature type="domain" description="CUB" evidence="22">
    <location>
        <begin position="201"/>
        <end position="321"/>
    </location>
</feature>
<evidence type="ECO:0000256" key="19">
    <source>
        <dbReference type="ARBA" id="ARBA00042403"/>
    </source>
</evidence>
<dbReference type="InterPro" id="IPR013098">
    <property type="entry name" value="Ig_I-set"/>
</dbReference>
<dbReference type="Gene3D" id="2.10.25.10">
    <property type="entry name" value="Laminin"/>
    <property type="match status" value="2"/>
</dbReference>
<keyword evidence="13" id="KW-0325">Glycoprotein</keyword>
<dbReference type="SMART" id="SM00408">
    <property type="entry name" value="IGc2"/>
    <property type="match status" value="2"/>
</dbReference>
<dbReference type="SUPFAM" id="SSF48726">
    <property type="entry name" value="Immunoglobulin"/>
    <property type="match status" value="2"/>
</dbReference>
<dbReference type="GO" id="GO:0005576">
    <property type="term" value="C:extracellular region"/>
    <property type="evidence" value="ECO:0007669"/>
    <property type="project" value="UniProtKB-SubCell"/>
</dbReference>
<dbReference type="CDD" id="cd00096">
    <property type="entry name" value="Ig"/>
    <property type="match status" value="1"/>
</dbReference>
<dbReference type="SUPFAM" id="SSF49854">
    <property type="entry name" value="Spermadhesin, CUB domain"/>
    <property type="match status" value="3"/>
</dbReference>
<dbReference type="SUPFAM" id="SSF50494">
    <property type="entry name" value="Trypsin-like serine proteases"/>
    <property type="match status" value="1"/>
</dbReference>
<keyword evidence="27" id="KW-1185">Reference proteome</keyword>
<evidence type="ECO:0000259" key="22">
    <source>
        <dbReference type="PROSITE" id="PS01180"/>
    </source>
</evidence>
<dbReference type="PROSITE" id="PS01180">
    <property type="entry name" value="CUB"/>
    <property type="match status" value="3"/>
</dbReference>
<dbReference type="InterPro" id="IPR003598">
    <property type="entry name" value="Ig_sub2"/>
</dbReference>
<dbReference type="GO" id="GO:0006508">
    <property type="term" value="P:proteolysis"/>
    <property type="evidence" value="ECO:0007669"/>
    <property type="project" value="UniProtKB-KW"/>
</dbReference>
<dbReference type="CDD" id="cd00054">
    <property type="entry name" value="EGF_CA"/>
    <property type="match status" value="1"/>
</dbReference>
<organism evidence="26 27">
    <name type="scientific">Batillaria attramentaria</name>
    <dbReference type="NCBI Taxonomy" id="370345"/>
    <lineage>
        <taxon>Eukaryota</taxon>
        <taxon>Metazoa</taxon>
        <taxon>Spiralia</taxon>
        <taxon>Lophotrochozoa</taxon>
        <taxon>Mollusca</taxon>
        <taxon>Gastropoda</taxon>
        <taxon>Caenogastropoda</taxon>
        <taxon>Sorbeoconcha</taxon>
        <taxon>Cerithioidea</taxon>
        <taxon>Batillariidae</taxon>
        <taxon>Batillaria</taxon>
    </lineage>
</organism>
<dbReference type="InterPro" id="IPR009003">
    <property type="entry name" value="Peptidase_S1_PA"/>
</dbReference>
<evidence type="ECO:0000259" key="23">
    <source>
        <dbReference type="PROSITE" id="PS50026"/>
    </source>
</evidence>
<keyword evidence="12 21" id="KW-1015">Disulfide bond</keyword>
<sequence>WDRLEVRDGDAEDAEVHTFCGTQHVQLISQHDTVHVRFYSDVSNGDVGFRIFYSEILPEGRMAMPACNVTLTNDVGDFISPFHPGRYPPSVTCFYLIQAPPDHKVEVEFDAFDVESSPCTYDRVTVYDGPDTGSPVIGTYCGQELPPYILTTNSTFLAVFVADDSVEMTGFSAAYRFIAPPTTPVTPPTTPQPLFEGDADCYQVMTAEQGNISSPGYPDDYPPNKHCVTVLRSNVTSSFVFEFSDFDVEDGDNCSYDALELIAINDIDVESERSAEERHVILCSHGPKTGVVTLQGSEVKLVFTSDMSINGGGYFGTFFAAPVDTEAGCSTPCENGGSCAREALRQGRFVWRCLCNEGFTGAQCEREQETCDQVICQNNGVCRHGMQGEGVVCDCPPGFSGDRCQDYVSTGDEEGVVFTKMPGNMSVSIDSSLLLECAVNDPEADVMWLYRDRILTESDRRAGVEVHPGGVVYITEVQEQHEGRYTCMAVTATDLLERSMWLTIKEPCSLAVERSPQNMTVREGETALFQCLVPDADVTMWRKDGDMVKQGPRKRMLVNNYLMVSGVVETDAGEYTCAARDTDGCFAKVSAYLSVETVGHGRQCGKPKVNAFEGRSYRISSGREAPDGSAPWPSSSLFLGTRHCQGLGGIQRRLKSYILHPDFEGSNFNNDLALFELDAPVLMSEDIMPICMERAVFVDELLRGGRLGVVTGCGSLFEEGRSPTYLNECLMSEDIMPICMERAVFVDELLRGGRLGVVTGCGSLFEEGRSPTYLNEVKLPYVPRDVCAERALAVNASFTEGMMCAGYSRSMRGDACAGDSGGPYIMEYSGRFVLVGIVSWGVGCDRENQYGYYTHVSRYYDWIIQTTGGISAGNGRPSQLTSFRANRFNNLFEAAAALTYHRDIIQFLGSARPATNLNAAECLCRCQPIHGYLKEMIHHPEMLLTDVPHELASFRIQDKQV</sequence>
<feature type="disulfide bond" evidence="21">
    <location>
        <begin position="376"/>
        <end position="393"/>
    </location>
</feature>
<comment type="subcellular location">
    <subcellularLocation>
        <location evidence="1">Endoplasmic reticulum</location>
    </subcellularLocation>
    <subcellularLocation>
        <location evidence="2">Golgi apparatus</location>
    </subcellularLocation>
    <subcellularLocation>
        <location evidence="3">Secreted</location>
    </subcellularLocation>
</comment>
<dbReference type="EC" id="3.4.21.69" evidence="16"/>
<comment type="caution">
    <text evidence="21">Lacks conserved residue(s) required for the propagation of feature annotation.</text>
</comment>
<evidence type="ECO:0000313" key="26">
    <source>
        <dbReference type="EMBL" id="KAK7503581.1"/>
    </source>
</evidence>
<evidence type="ECO:0000256" key="15">
    <source>
        <dbReference type="ARBA" id="ARBA00037553"/>
    </source>
</evidence>
<keyword evidence="10" id="KW-0720">Serine protease</keyword>
<dbReference type="SUPFAM" id="SSF57196">
    <property type="entry name" value="EGF/Laminin"/>
    <property type="match status" value="2"/>
</dbReference>
<dbReference type="InterPro" id="IPR000859">
    <property type="entry name" value="CUB_dom"/>
</dbReference>
<dbReference type="Gene3D" id="2.40.10.10">
    <property type="entry name" value="Trypsin-like serine proteases"/>
    <property type="match status" value="2"/>
</dbReference>
<feature type="disulfide bond" evidence="21">
    <location>
        <begin position="329"/>
        <end position="339"/>
    </location>
</feature>
<evidence type="ECO:0000256" key="16">
    <source>
        <dbReference type="ARBA" id="ARBA00038995"/>
    </source>
</evidence>
<dbReference type="InterPro" id="IPR033116">
    <property type="entry name" value="TRYPSIN_SER"/>
</dbReference>
<reference evidence="26 27" key="1">
    <citation type="journal article" date="2023" name="Sci. Data">
        <title>Genome assembly of the Korean intertidal mud-creeper Batillaria attramentaria.</title>
        <authorList>
            <person name="Patra A.K."/>
            <person name="Ho P.T."/>
            <person name="Jun S."/>
            <person name="Lee S.J."/>
            <person name="Kim Y."/>
            <person name="Won Y.J."/>
        </authorList>
    </citation>
    <scope>NUCLEOTIDE SEQUENCE [LARGE SCALE GENOMIC DNA]</scope>
    <source>
        <strain evidence="26">Wonlab-2016</strain>
    </source>
</reference>
<evidence type="ECO:0000256" key="8">
    <source>
        <dbReference type="ARBA" id="ARBA00022801"/>
    </source>
</evidence>
<dbReference type="Gene3D" id="2.60.120.290">
    <property type="entry name" value="Spermadhesin, CUB domain"/>
    <property type="match status" value="3"/>
</dbReference>
<dbReference type="InterPro" id="IPR003599">
    <property type="entry name" value="Ig_sub"/>
</dbReference>
<dbReference type="AlphaFoldDB" id="A0ABD0LWT7"/>
<feature type="domain" description="Peptidase S1" evidence="24">
    <location>
        <begin position="563"/>
        <end position="868"/>
    </location>
</feature>
<comment type="catalytic activity">
    <reaction evidence="14">
        <text>Degradation of blood coagulation factors Va and VIIIa.</text>
        <dbReference type="EC" id="3.4.21.69"/>
    </reaction>
</comment>
<evidence type="ECO:0000256" key="13">
    <source>
        <dbReference type="ARBA" id="ARBA00023180"/>
    </source>
</evidence>
<dbReference type="GO" id="GO:0004252">
    <property type="term" value="F:serine-type endopeptidase activity"/>
    <property type="evidence" value="ECO:0007669"/>
    <property type="project" value="UniProtKB-EC"/>
</dbReference>
<dbReference type="Pfam" id="PF00089">
    <property type="entry name" value="Trypsin"/>
    <property type="match status" value="2"/>
</dbReference>
<keyword evidence="11" id="KW-0333">Golgi apparatus</keyword>
<dbReference type="PROSITE" id="PS00022">
    <property type="entry name" value="EGF_1"/>
    <property type="match status" value="2"/>
</dbReference>
<evidence type="ECO:0000256" key="21">
    <source>
        <dbReference type="PROSITE-ProRule" id="PRU00076"/>
    </source>
</evidence>
<feature type="disulfide bond" evidence="21">
    <location>
        <begin position="395"/>
        <end position="404"/>
    </location>
</feature>
<feature type="domain" description="CUB" evidence="22">
    <location>
        <begin position="1"/>
        <end position="56"/>
    </location>
</feature>
<proteinExistence type="predicted"/>
<dbReference type="SMART" id="SM00042">
    <property type="entry name" value="CUB"/>
    <property type="match status" value="2"/>
</dbReference>
<dbReference type="InterPro" id="IPR013783">
    <property type="entry name" value="Ig-like_fold"/>
</dbReference>
<keyword evidence="9" id="KW-0256">Endoplasmic reticulum</keyword>
<keyword evidence="7" id="KW-0677">Repeat</keyword>
<keyword evidence="4" id="KW-0964">Secreted</keyword>
<evidence type="ECO:0000256" key="10">
    <source>
        <dbReference type="ARBA" id="ARBA00022825"/>
    </source>
</evidence>
<dbReference type="Proteomes" id="UP001519460">
    <property type="component" value="Unassembled WGS sequence"/>
</dbReference>
<dbReference type="CDD" id="cd00041">
    <property type="entry name" value="CUB"/>
    <property type="match status" value="3"/>
</dbReference>
<dbReference type="InterPro" id="IPR001254">
    <property type="entry name" value="Trypsin_dom"/>
</dbReference>
<dbReference type="Pfam" id="PF07679">
    <property type="entry name" value="I-set"/>
    <property type="match status" value="1"/>
</dbReference>
<gene>
    <name evidence="26" type="ORF">BaRGS_00005120</name>
</gene>
<dbReference type="PROSITE" id="PS50835">
    <property type="entry name" value="IG_LIKE"/>
    <property type="match status" value="2"/>
</dbReference>